<dbReference type="RefSeq" id="WP_174470532.1">
    <property type="nucleotide sequence ID" value="NZ_JAGINN010000004.1"/>
</dbReference>
<dbReference type="EMBL" id="WHOS01000007">
    <property type="protein sequence ID" value="NUA99220.1"/>
    <property type="molecule type" value="Genomic_DNA"/>
</dbReference>
<name>A0ABX2K9K3_9PROT</name>
<proteinExistence type="predicted"/>
<gene>
    <name evidence="2" type="ORF">GBZ48_07960</name>
</gene>
<keyword evidence="3" id="KW-1185">Reference proteome</keyword>
<evidence type="ECO:0000256" key="1">
    <source>
        <dbReference type="SAM" id="MobiDB-lite"/>
    </source>
</evidence>
<reference evidence="2 3" key="1">
    <citation type="submission" date="2019-10" db="EMBL/GenBank/DDBJ databases">
        <title>Genome sequence of Azospirillum melinis.</title>
        <authorList>
            <person name="Ambrosini A."/>
            <person name="Sant'Anna F.H."/>
            <person name="Cassan F.D."/>
            <person name="Souza E.M."/>
            <person name="Passaglia L.M.P."/>
        </authorList>
    </citation>
    <scope>NUCLEOTIDE SEQUENCE [LARGE SCALE GENOMIC DNA]</scope>
    <source>
        <strain evidence="2 3">TMCY0552</strain>
    </source>
</reference>
<evidence type="ECO:0000313" key="3">
    <source>
        <dbReference type="Proteomes" id="UP000605086"/>
    </source>
</evidence>
<dbReference type="Proteomes" id="UP000605086">
    <property type="component" value="Unassembled WGS sequence"/>
</dbReference>
<sequence length="75" mass="8603">MPYHQETATVKVIRQIRDHSRECHSLPAREVLLRIERRMIEFLEDGPAMPAPDPWSDQEIASKSDSITAGMMVRA</sequence>
<comment type="caution">
    <text evidence="2">The sequence shown here is derived from an EMBL/GenBank/DDBJ whole genome shotgun (WGS) entry which is preliminary data.</text>
</comment>
<accession>A0ABX2K9K3</accession>
<protein>
    <submittedName>
        <fullName evidence="2">Uncharacterized protein</fullName>
    </submittedName>
</protein>
<organism evidence="2 3">
    <name type="scientific">Azospirillum melinis</name>
    <dbReference type="NCBI Taxonomy" id="328839"/>
    <lineage>
        <taxon>Bacteria</taxon>
        <taxon>Pseudomonadati</taxon>
        <taxon>Pseudomonadota</taxon>
        <taxon>Alphaproteobacteria</taxon>
        <taxon>Rhodospirillales</taxon>
        <taxon>Azospirillaceae</taxon>
        <taxon>Azospirillum</taxon>
    </lineage>
</organism>
<feature type="region of interest" description="Disordered" evidence="1">
    <location>
        <begin position="47"/>
        <end position="67"/>
    </location>
</feature>
<evidence type="ECO:0000313" key="2">
    <source>
        <dbReference type="EMBL" id="NUA99220.1"/>
    </source>
</evidence>